<dbReference type="GeneID" id="112053930"/>
<dbReference type="Proteomes" id="UP001652582">
    <property type="component" value="Chromosome 11"/>
</dbReference>
<dbReference type="OrthoDB" id="7197364at2759"/>
<feature type="signal peptide" evidence="1">
    <location>
        <begin position="1"/>
        <end position="24"/>
    </location>
</feature>
<evidence type="ECO:0000313" key="3">
    <source>
        <dbReference type="RefSeq" id="XP_023949317.2"/>
    </source>
</evidence>
<name>A0A6J1NVV6_BICAN</name>
<organism evidence="2 3">
    <name type="scientific">Bicyclus anynana</name>
    <name type="common">Squinting bush brown butterfly</name>
    <dbReference type="NCBI Taxonomy" id="110368"/>
    <lineage>
        <taxon>Eukaryota</taxon>
        <taxon>Metazoa</taxon>
        <taxon>Ecdysozoa</taxon>
        <taxon>Arthropoda</taxon>
        <taxon>Hexapoda</taxon>
        <taxon>Insecta</taxon>
        <taxon>Pterygota</taxon>
        <taxon>Neoptera</taxon>
        <taxon>Endopterygota</taxon>
        <taxon>Lepidoptera</taxon>
        <taxon>Glossata</taxon>
        <taxon>Ditrysia</taxon>
        <taxon>Papilionoidea</taxon>
        <taxon>Nymphalidae</taxon>
        <taxon>Satyrinae</taxon>
        <taxon>Satyrini</taxon>
        <taxon>Mycalesina</taxon>
        <taxon>Bicyclus</taxon>
    </lineage>
</organism>
<keyword evidence="2" id="KW-1185">Reference proteome</keyword>
<evidence type="ECO:0000313" key="2">
    <source>
        <dbReference type="Proteomes" id="UP001652582"/>
    </source>
</evidence>
<gene>
    <name evidence="3" type="primary">LOC112053930</name>
</gene>
<reference evidence="3" key="1">
    <citation type="submission" date="2025-08" db="UniProtKB">
        <authorList>
            <consortium name="RefSeq"/>
        </authorList>
    </citation>
    <scope>IDENTIFICATION</scope>
</reference>
<proteinExistence type="predicted"/>
<keyword evidence="1" id="KW-0732">Signal</keyword>
<feature type="chain" id="PRO_5046846538" evidence="1">
    <location>
        <begin position="25"/>
        <end position="210"/>
    </location>
</feature>
<dbReference type="AlphaFoldDB" id="A0A6J1NVV6"/>
<dbReference type="KEGG" id="bany:112053930"/>
<protein>
    <submittedName>
        <fullName evidence="3">Uncharacterized protein LOC112053930</fullName>
    </submittedName>
</protein>
<evidence type="ECO:0000256" key="1">
    <source>
        <dbReference type="SAM" id="SignalP"/>
    </source>
</evidence>
<sequence>MDCSSVQNTFLFILLALLVGQGDGRWKKSNREMLQHDVKLFKKMTERIKEELGASYEDFSDEHFADYFIEEIDYLQSKIERNLKRKTTETRKEFDYPNVDYSNNVNYPPHHFTEDALQNIQASAKNVTLENRNFEWPSFEDILTEMGKKYDWKNDRWIKVKAKIKDKNYTKPTNSKNNIVHIKHNFRYKIVKLNRAKSKRNIVVAVTAVR</sequence>
<accession>A0A6J1NVV6</accession>
<dbReference type="RefSeq" id="XP_023949317.2">
    <property type="nucleotide sequence ID" value="XM_024093549.2"/>
</dbReference>